<dbReference type="PANTHER" id="PTHR11985:SF35">
    <property type="entry name" value="ANAEROBIC GLYCEROL-3-PHOSPHATE DEHYDROGENASE SUBUNIT A"/>
    <property type="match status" value="1"/>
</dbReference>
<feature type="domain" description="FAD dependent oxidoreductase" evidence="7">
    <location>
        <begin position="27"/>
        <end position="353"/>
    </location>
</feature>
<dbReference type="InterPro" id="IPR006076">
    <property type="entry name" value="FAD-dep_OxRdtase"/>
</dbReference>
<evidence type="ECO:0000256" key="2">
    <source>
        <dbReference type="ARBA" id="ARBA00007330"/>
    </source>
</evidence>
<comment type="cofactor">
    <cofactor evidence="1">
        <name>FAD</name>
        <dbReference type="ChEBI" id="CHEBI:57692"/>
    </cofactor>
</comment>
<reference evidence="9 10" key="1">
    <citation type="submission" date="2014-06" db="EMBL/GenBank/DDBJ databases">
        <title>Whole Genome Sequences of Three Symbiotic Endozoicomonas Bacteria.</title>
        <authorList>
            <person name="Neave M.J."/>
            <person name="Apprill A."/>
            <person name="Voolstra C.R."/>
        </authorList>
    </citation>
    <scope>NUCLEOTIDE SEQUENCE [LARGE SCALE GENOMIC DNA]</scope>
    <source>
        <strain evidence="9 10">DSM 22380</strain>
    </source>
</reference>
<protein>
    <submittedName>
        <fullName evidence="9">FAD-dependent oxidoreductase</fullName>
    </submittedName>
</protein>
<proteinExistence type="inferred from homology"/>
<evidence type="ECO:0000259" key="7">
    <source>
        <dbReference type="Pfam" id="PF01266"/>
    </source>
</evidence>
<gene>
    <name evidence="9" type="ORF">GV64_10205</name>
</gene>
<keyword evidence="3" id="KW-0285">Flavoprotein</keyword>
<dbReference type="eggNOG" id="COG0578">
    <property type="taxonomic scope" value="Bacteria"/>
</dbReference>
<dbReference type="GO" id="GO:0046168">
    <property type="term" value="P:glycerol-3-phosphate catabolic process"/>
    <property type="evidence" value="ECO:0007669"/>
    <property type="project" value="TreeGrafter"/>
</dbReference>
<name>A0A081KA92_9GAMM</name>
<dbReference type="STRING" id="305900.GV64_10205"/>
<dbReference type="Pfam" id="PF01266">
    <property type="entry name" value="DAO"/>
    <property type="match status" value="1"/>
</dbReference>
<keyword evidence="5" id="KW-0274">FAD</keyword>
<dbReference type="Pfam" id="PF16901">
    <property type="entry name" value="DAO_C"/>
    <property type="match status" value="1"/>
</dbReference>
<dbReference type="PRINTS" id="PR01001">
    <property type="entry name" value="FADG3PDH"/>
</dbReference>
<evidence type="ECO:0000256" key="6">
    <source>
        <dbReference type="ARBA" id="ARBA00023002"/>
    </source>
</evidence>
<organism evidence="9 10">
    <name type="scientific">Endozoicomonas elysicola</name>
    <dbReference type="NCBI Taxonomy" id="305900"/>
    <lineage>
        <taxon>Bacteria</taxon>
        <taxon>Pseudomonadati</taxon>
        <taxon>Pseudomonadota</taxon>
        <taxon>Gammaproteobacteria</taxon>
        <taxon>Oceanospirillales</taxon>
        <taxon>Endozoicomonadaceae</taxon>
        <taxon>Endozoicomonas</taxon>
    </lineage>
</organism>
<comment type="caution">
    <text evidence="9">The sequence shown here is derived from an EMBL/GenBank/DDBJ whole genome shotgun (WGS) entry which is preliminary data.</text>
</comment>
<accession>A0A081KA92</accession>
<dbReference type="GO" id="GO:0004368">
    <property type="term" value="F:glycerol-3-phosphate dehydrogenase (quinone) activity"/>
    <property type="evidence" value="ECO:0007669"/>
    <property type="project" value="InterPro"/>
</dbReference>
<dbReference type="GO" id="GO:0006071">
    <property type="term" value="P:glycerol metabolic process"/>
    <property type="evidence" value="ECO:0007669"/>
    <property type="project" value="UniProtKB-KW"/>
</dbReference>
<evidence type="ECO:0000256" key="4">
    <source>
        <dbReference type="ARBA" id="ARBA00022798"/>
    </source>
</evidence>
<dbReference type="InterPro" id="IPR031656">
    <property type="entry name" value="DAO_C"/>
</dbReference>
<evidence type="ECO:0000313" key="10">
    <source>
        <dbReference type="Proteomes" id="UP000027997"/>
    </source>
</evidence>
<dbReference type="PANTHER" id="PTHR11985">
    <property type="entry name" value="GLYCEROL-3-PHOSPHATE DEHYDROGENASE"/>
    <property type="match status" value="1"/>
</dbReference>
<comment type="similarity">
    <text evidence="2">Belongs to the FAD-dependent glycerol-3-phosphate dehydrogenase family.</text>
</comment>
<dbReference type="InterPro" id="IPR000447">
    <property type="entry name" value="G3P_DH_FAD-dep"/>
</dbReference>
<dbReference type="InterPro" id="IPR036188">
    <property type="entry name" value="FAD/NAD-bd_sf"/>
</dbReference>
<dbReference type="SUPFAM" id="SSF51905">
    <property type="entry name" value="FAD/NAD(P)-binding domain"/>
    <property type="match status" value="1"/>
</dbReference>
<keyword evidence="4" id="KW-0319">Glycerol metabolism</keyword>
<dbReference type="InterPro" id="IPR038299">
    <property type="entry name" value="DAO_C_sf"/>
</dbReference>
<dbReference type="EMBL" id="JOJP01000001">
    <property type="protein sequence ID" value="KEI71068.1"/>
    <property type="molecule type" value="Genomic_DNA"/>
</dbReference>
<evidence type="ECO:0000313" key="9">
    <source>
        <dbReference type="EMBL" id="KEI71068.1"/>
    </source>
</evidence>
<feature type="domain" description="Alpha-glycerophosphate oxidase C-terminal" evidence="8">
    <location>
        <begin position="419"/>
        <end position="512"/>
    </location>
</feature>
<dbReference type="RefSeq" id="WP_020585040.1">
    <property type="nucleotide sequence ID" value="NZ_JOJP01000001.1"/>
</dbReference>
<evidence type="ECO:0000256" key="5">
    <source>
        <dbReference type="ARBA" id="ARBA00022827"/>
    </source>
</evidence>
<sequence length="532" mass="59779">MWQEQWQVGNRDRLLKHLADNADHQWDIVIAGGGITGAGIAREAARRGLKVLLVDRQDFAWGTSSRSSKMVHGGLRYIASGDIKTTMHSVSERERLMKEAPGLVDQMGYLMAHYKSGFPGPFVFNVLLRIYDFFAGKRYRKFHKRHDFENLSPLINEHDLLGGTQFADAVTDDSRLVIRVLREAQKDGATVINYVAVDSLIKEKGRVIGAQLKDAETGQLMSVNAKVVINATGAWGDELRGELTSERHIRPARGSHIVVPGWRLPVAQAYTAMHPDDKRPIFIFPWEGRTVIGTTDLDNGDIVNHEVAMTRNELEYLMAAVRFQFPKAELTEQDIISSWAGVRPLVSSGALNPSKEKRDHSIWNDNGLVTISGGKLTTFRLIALDVLQAAEAYLPGVDFSDSGADMFTQHEPATSLLKQLPDYLQKRIQGHYGMDSNRLLEQSNPDELDVIPGARALWAELRWSAGNEAIVHLDDLLLRRTRLGLLLENGGLIFEDKIKAICSEELGWSEQKWQQEVARYQSIWNTYYSIPQ</sequence>
<dbReference type="AlphaFoldDB" id="A0A081KA92"/>
<keyword evidence="10" id="KW-1185">Reference proteome</keyword>
<dbReference type="Gene3D" id="1.10.8.870">
    <property type="entry name" value="Alpha-glycerophosphate oxidase, cap domain"/>
    <property type="match status" value="1"/>
</dbReference>
<dbReference type="Proteomes" id="UP000027997">
    <property type="component" value="Unassembled WGS sequence"/>
</dbReference>
<keyword evidence="6" id="KW-0560">Oxidoreductase</keyword>
<dbReference type="Gene3D" id="3.50.50.60">
    <property type="entry name" value="FAD/NAD(P)-binding domain"/>
    <property type="match status" value="1"/>
</dbReference>
<dbReference type="Gene3D" id="3.30.9.10">
    <property type="entry name" value="D-Amino Acid Oxidase, subunit A, domain 2"/>
    <property type="match status" value="1"/>
</dbReference>
<evidence type="ECO:0000256" key="1">
    <source>
        <dbReference type="ARBA" id="ARBA00001974"/>
    </source>
</evidence>
<evidence type="ECO:0000259" key="8">
    <source>
        <dbReference type="Pfam" id="PF16901"/>
    </source>
</evidence>
<evidence type="ECO:0000256" key="3">
    <source>
        <dbReference type="ARBA" id="ARBA00022630"/>
    </source>
</evidence>